<feature type="domain" description="Plastocyanin-like" evidence="5">
    <location>
        <begin position="128"/>
        <end position="285"/>
    </location>
</feature>
<feature type="compositionally biased region" description="Polar residues" evidence="4">
    <location>
        <begin position="392"/>
        <end position="414"/>
    </location>
</feature>
<keyword evidence="9" id="KW-1185">Reference proteome</keyword>
<dbReference type="Pfam" id="PF07732">
    <property type="entry name" value="Cu-oxidase_3"/>
    <property type="match status" value="1"/>
</dbReference>
<dbReference type="InterPro" id="IPR034279">
    <property type="entry name" value="CuRO_3_CopA"/>
</dbReference>
<evidence type="ECO:0000256" key="4">
    <source>
        <dbReference type="SAM" id="MobiDB-lite"/>
    </source>
</evidence>
<protein>
    <recommendedName>
        <fullName evidence="10">Copper oxidase</fullName>
    </recommendedName>
</protein>
<evidence type="ECO:0000256" key="2">
    <source>
        <dbReference type="ARBA" id="ARBA00023002"/>
    </source>
</evidence>
<dbReference type="InterPro" id="IPR001117">
    <property type="entry name" value="Cu-oxidase_2nd"/>
</dbReference>
<evidence type="ECO:0000313" key="9">
    <source>
        <dbReference type="Proteomes" id="UP001501175"/>
    </source>
</evidence>
<feature type="region of interest" description="Disordered" evidence="4">
    <location>
        <begin position="320"/>
        <end position="488"/>
    </location>
</feature>
<dbReference type="PANTHER" id="PTHR11709:SF394">
    <property type="entry name" value="FI03373P-RELATED"/>
    <property type="match status" value="1"/>
</dbReference>
<evidence type="ECO:0000256" key="1">
    <source>
        <dbReference type="ARBA" id="ARBA00022723"/>
    </source>
</evidence>
<name>A0ABP8NFY2_9BACT</name>
<dbReference type="Pfam" id="PF07731">
    <property type="entry name" value="Cu-oxidase_2"/>
    <property type="match status" value="1"/>
</dbReference>
<dbReference type="EMBL" id="BAABHD010000078">
    <property type="protein sequence ID" value="GAA4465172.1"/>
    <property type="molecule type" value="Genomic_DNA"/>
</dbReference>
<dbReference type="PANTHER" id="PTHR11709">
    <property type="entry name" value="MULTI-COPPER OXIDASE"/>
    <property type="match status" value="1"/>
</dbReference>
<accession>A0ABP8NFY2</accession>
<dbReference type="InterPro" id="IPR045087">
    <property type="entry name" value="Cu-oxidase_fam"/>
</dbReference>
<organism evidence="8 9">
    <name type="scientific">Nibrella saemangeumensis</name>
    <dbReference type="NCBI Taxonomy" id="1084526"/>
    <lineage>
        <taxon>Bacteria</taxon>
        <taxon>Pseudomonadati</taxon>
        <taxon>Bacteroidota</taxon>
        <taxon>Cytophagia</taxon>
        <taxon>Cytophagales</taxon>
        <taxon>Spirosomataceae</taxon>
        <taxon>Nibrella</taxon>
    </lineage>
</organism>
<feature type="compositionally biased region" description="Polar residues" evidence="4">
    <location>
        <begin position="336"/>
        <end position="348"/>
    </location>
</feature>
<dbReference type="CDD" id="cd13896">
    <property type="entry name" value="CuRO_3_CopA"/>
    <property type="match status" value="1"/>
</dbReference>
<proteinExistence type="predicted"/>
<feature type="compositionally biased region" description="Low complexity" evidence="4">
    <location>
        <begin position="321"/>
        <end position="331"/>
    </location>
</feature>
<evidence type="ECO:0000259" key="7">
    <source>
        <dbReference type="Pfam" id="PF07732"/>
    </source>
</evidence>
<dbReference type="InterPro" id="IPR011706">
    <property type="entry name" value="Cu-oxidase_C"/>
</dbReference>
<dbReference type="InterPro" id="IPR002355">
    <property type="entry name" value="Cu_oxidase_Cu_BS"/>
</dbReference>
<reference evidence="9" key="1">
    <citation type="journal article" date="2019" name="Int. J. Syst. Evol. Microbiol.">
        <title>The Global Catalogue of Microorganisms (GCM) 10K type strain sequencing project: providing services to taxonomists for standard genome sequencing and annotation.</title>
        <authorList>
            <consortium name="The Broad Institute Genomics Platform"/>
            <consortium name="The Broad Institute Genome Sequencing Center for Infectious Disease"/>
            <person name="Wu L."/>
            <person name="Ma J."/>
        </authorList>
    </citation>
    <scope>NUCLEOTIDE SEQUENCE [LARGE SCALE GENOMIC DNA]</scope>
    <source>
        <strain evidence="9">JCM 17927</strain>
    </source>
</reference>
<evidence type="ECO:0000256" key="3">
    <source>
        <dbReference type="ARBA" id="ARBA00023008"/>
    </source>
</evidence>
<feature type="domain" description="Plastocyanin-like" evidence="6">
    <location>
        <begin position="520"/>
        <end position="631"/>
    </location>
</feature>
<dbReference type="Pfam" id="PF00394">
    <property type="entry name" value="Cu-oxidase"/>
    <property type="match status" value="1"/>
</dbReference>
<gene>
    <name evidence="8" type="ORF">GCM10023189_45420</name>
</gene>
<dbReference type="InterPro" id="IPR034284">
    <property type="entry name" value="CuRO_1_CopA"/>
</dbReference>
<dbReference type="InterPro" id="IPR008972">
    <property type="entry name" value="Cupredoxin"/>
</dbReference>
<evidence type="ECO:0008006" key="10">
    <source>
        <dbReference type="Google" id="ProtNLM"/>
    </source>
</evidence>
<evidence type="ECO:0000259" key="6">
    <source>
        <dbReference type="Pfam" id="PF07731"/>
    </source>
</evidence>
<dbReference type="InterPro" id="IPR034282">
    <property type="entry name" value="CuRO_2_CopA"/>
</dbReference>
<dbReference type="CDD" id="cd13874">
    <property type="entry name" value="CuRO_2_CopA"/>
    <property type="match status" value="1"/>
</dbReference>
<dbReference type="CDD" id="cd13848">
    <property type="entry name" value="CuRO_1_CopA"/>
    <property type="match status" value="1"/>
</dbReference>
<sequence length="834" mass="93343">MEYDLVIDEKQVNITGKPTKGMVINGTIPGPTLTFTEGDIAVIRVHNKMNVETSLHWHGILLPNQMDGVSYLNTPPIEAGKSLTFEFPLVQSGTYWFHSHTRYQEQIGVYGSLVIKPQQSTVKVDHELVLVLSDWTDENPSYILKNLKRRRDWYAIKKGNMQSLNRIIAHKAVGAYLRQSMMRMPPMDISDVYYPRFLINGKDTSYHQNFTAGETIRLRVINASASTYFHLNYAGGTMKLIATDGVDVQPIEVDRRLIAIAETYDFLITIPKGGAFEVRASAQDGTGYASSFLGKGPKQYAPTIPRPDLFALTKSMSSMTHQGMGHQMGQMDMNHSDTTSTGAGQMNTEMDHSGHTMGTQKARQTGTKAQKADPKKSATSKDMSTMDHASMGHTSPQPERKQPNQPSKSAQGTATPAVDHSAHTMSPTTGRANDKTTPAAGHQGHTMDKNALPKNNKKNPKEKADPTGMAKTPHQMGQNNPGADGTNGMGSMMDPLNTIDYSVLRSPEPIRFPADRPVREIPLTLTGNMYRYIWGINGQPLSRADKIMIRRGEITRIRMINNTMMLHPFHLHGHYFRVLNGQGEYSPLKHTVNVSPMESVTIEFLADDEKDWFFHCHLLYHMMTGMARVVSYGDPLDPSIASIQKLHMRDMRDNQIFAWGFAQPGYPSNYWNLTFTNNKNAFIIEGDADWKGNFELDADYERYLGDWFRVFAGVDAGNELFLRRSRTSDEAGLDPGGRRIIRAVAGIRYVLPFMIESEVKVDARGNVRLQLEGQQALFPRLALDYTAQWLIGGYTRLHAGLQYTITKNLHIHADYDSRYMGATGRFGGGLGYSF</sequence>
<keyword evidence="3" id="KW-0186">Copper</keyword>
<keyword evidence="2" id="KW-0560">Oxidoreductase</keyword>
<dbReference type="PROSITE" id="PS00080">
    <property type="entry name" value="MULTICOPPER_OXIDASE2"/>
    <property type="match status" value="1"/>
</dbReference>
<dbReference type="SUPFAM" id="SSF49503">
    <property type="entry name" value="Cupredoxins"/>
    <property type="match status" value="3"/>
</dbReference>
<keyword evidence="1" id="KW-0479">Metal-binding</keyword>
<dbReference type="Gene3D" id="2.60.40.420">
    <property type="entry name" value="Cupredoxins - blue copper proteins"/>
    <property type="match status" value="3"/>
</dbReference>
<comment type="caution">
    <text evidence="8">The sequence shown here is derived from an EMBL/GenBank/DDBJ whole genome shotgun (WGS) entry which is preliminary data.</text>
</comment>
<evidence type="ECO:0000259" key="5">
    <source>
        <dbReference type="Pfam" id="PF00394"/>
    </source>
</evidence>
<dbReference type="InterPro" id="IPR011707">
    <property type="entry name" value="Cu-oxidase-like_N"/>
</dbReference>
<evidence type="ECO:0000313" key="8">
    <source>
        <dbReference type="EMBL" id="GAA4465172.1"/>
    </source>
</evidence>
<feature type="domain" description="Plastocyanin-like" evidence="7">
    <location>
        <begin position="8"/>
        <end position="119"/>
    </location>
</feature>
<dbReference type="Proteomes" id="UP001501175">
    <property type="component" value="Unassembled WGS sequence"/>
</dbReference>
<feature type="compositionally biased region" description="Polar residues" evidence="4">
    <location>
        <begin position="356"/>
        <end position="368"/>
    </location>
</feature>